<evidence type="ECO:0000313" key="6">
    <source>
        <dbReference type="EMBL" id="KAK7041307.1"/>
    </source>
</evidence>
<dbReference type="AlphaFoldDB" id="A0AAW0CQW0"/>
<name>A0AAW0CQW0_9AGAR</name>
<feature type="domain" description="MYND-type" evidence="5">
    <location>
        <begin position="14"/>
        <end position="51"/>
    </location>
</feature>
<reference evidence="6 7" key="1">
    <citation type="journal article" date="2024" name="J Genomics">
        <title>Draft genome sequencing and assembly of Favolaschia claudopus CIRM-BRFM 2984 isolated from oak limbs.</title>
        <authorList>
            <person name="Navarro D."/>
            <person name="Drula E."/>
            <person name="Chaduli D."/>
            <person name="Cazenave R."/>
            <person name="Ahrendt S."/>
            <person name="Wang J."/>
            <person name="Lipzen A."/>
            <person name="Daum C."/>
            <person name="Barry K."/>
            <person name="Grigoriev I.V."/>
            <person name="Favel A."/>
            <person name="Rosso M.N."/>
            <person name="Martin F."/>
        </authorList>
    </citation>
    <scope>NUCLEOTIDE SEQUENCE [LARGE SCALE GENOMIC DNA]</scope>
    <source>
        <strain evidence="6 7">CIRM-BRFM 2984</strain>
    </source>
</reference>
<dbReference type="EMBL" id="JAWWNJ010000014">
    <property type="protein sequence ID" value="KAK7041307.1"/>
    <property type="molecule type" value="Genomic_DNA"/>
</dbReference>
<dbReference type="GO" id="GO:0008270">
    <property type="term" value="F:zinc ion binding"/>
    <property type="evidence" value="ECO:0007669"/>
    <property type="project" value="UniProtKB-KW"/>
</dbReference>
<evidence type="ECO:0000313" key="7">
    <source>
        <dbReference type="Proteomes" id="UP001362999"/>
    </source>
</evidence>
<evidence type="ECO:0000259" key="5">
    <source>
        <dbReference type="PROSITE" id="PS50865"/>
    </source>
</evidence>
<dbReference type="InterPro" id="IPR002893">
    <property type="entry name" value="Znf_MYND"/>
</dbReference>
<dbReference type="Proteomes" id="UP001362999">
    <property type="component" value="Unassembled WGS sequence"/>
</dbReference>
<evidence type="ECO:0000256" key="1">
    <source>
        <dbReference type="ARBA" id="ARBA00022723"/>
    </source>
</evidence>
<evidence type="ECO:0000256" key="3">
    <source>
        <dbReference type="ARBA" id="ARBA00022833"/>
    </source>
</evidence>
<organism evidence="6 7">
    <name type="scientific">Favolaschia claudopus</name>
    <dbReference type="NCBI Taxonomy" id="2862362"/>
    <lineage>
        <taxon>Eukaryota</taxon>
        <taxon>Fungi</taxon>
        <taxon>Dikarya</taxon>
        <taxon>Basidiomycota</taxon>
        <taxon>Agaricomycotina</taxon>
        <taxon>Agaricomycetes</taxon>
        <taxon>Agaricomycetidae</taxon>
        <taxon>Agaricales</taxon>
        <taxon>Marasmiineae</taxon>
        <taxon>Mycenaceae</taxon>
        <taxon>Favolaschia</taxon>
    </lineage>
</organism>
<dbReference type="Pfam" id="PF01753">
    <property type="entry name" value="zf-MYND"/>
    <property type="match status" value="1"/>
</dbReference>
<gene>
    <name evidence="6" type="ORF">R3P38DRAFT_2893961</name>
</gene>
<dbReference type="PROSITE" id="PS50865">
    <property type="entry name" value="ZF_MYND_2"/>
    <property type="match status" value="1"/>
</dbReference>
<evidence type="ECO:0000256" key="2">
    <source>
        <dbReference type="ARBA" id="ARBA00022771"/>
    </source>
</evidence>
<keyword evidence="2 4" id="KW-0863">Zinc-finger</keyword>
<keyword evidence="3" id="KW-0862">Zinc</keyword>
<dbReference type="SUPFAM" id="SSF144232">
    <property type="entry name" value="HIT/MYND zinc finger-like"/>
    <property type="match status" value="1"/>
</dbReference>
<keyword evidence="7" id="KW-1185">Reference proteome</keyword>
<accession>A0AAW0CQW0</accession>
<protein>
    <submittedName>
        <fullName evidence="6">MYND-type domain-containing protein</fullName>
    </submittedName>
</protein>
<proteinExistence type="predicted"/>
<sequence>MPAEAKLVTIFCVVGDCNNSKNLKTCKRCKTVHYCSKECQKKDWKNHKAACNSNFEVLNGNESVFQRNLRHWLARFHNTLLMACIRALHLRDGWDHIDEGAIVIGLEPRPHTNKGSRWRVLFARLLSFEEIYLLLEKLDALEGYRDGLLNHNKVKEHLRESSGGESDYTAVITLTSNSGRDALEGDHPSVFRLQSIQVHRDMVNSLPEKHFAVDSLEALLFELEEDHPMSSTVF</sequence>
<dbReference type="Gene3D" id="6.10.140.2220">
    <property type="match status" value="1"/>
</dbReference>
<comment type="caution">
    <text evidence="6">The sequence shown here is derived from an EMBL/GenBank/DDBJ whole genome shotgun (WGS) entry which is preliminary data.</text>
</comment>
<keyword evidence="1" id="KW-0479">Metal-binding</keyword>
<evidence type="ECO:0000256" key="4">
    <source>
        <dbReference type="PROSITE-ProRule" id="PRU00134"/>
    </source>
</evidence>